<reference evidence="2 3" key="1">
    <citation type="journal article" date="2018" name="Mol. Biol. Evol.">
        <title>Broad Genomic Sampling Reveals a Smut Pathogenic Ancestry of the Fungal Clade Ustilaginomycotina.</title>
        <authorList>
            <person name="Kijpornyongpan T."/>
            <person name="Mondo S.J."/>
            <person name="Barry K."/>
            <person name="Sandor L."/>
            <person name="Lee J."/>
            <person name="Lipzen A."/>
            <person name="Pangilinan J."/>
            <person name="LaButti K."/>
            <person name="Hainaut M."/>
            <person name="Henrissat B."/>
            <person name="Grigoriev I.V."/>
            <person name="Spatafora J.W."/>
            <person name="Aime M.C."/>
        </authorList>
    </citation>
    <scope>NUCLEOTIDE SEQUENCE [LARGE SCALE GENOMIC DNA]</scope>
    <source>
        <strain evidence="2 3">MCA 3882</strain>
    </source>
</reference>
<sequence length="186" mass="21236">MFKSLNWTLVLASVMAVASADNLPADYKTSYKYYNMQVNRLGIDYKDQTFPCFQPNARCLTVHNPETQFDKYEINVIGDAHATCNKKYRTGHGDVAHTVYSGRCFTTEPTVYLITCRSPPNDPDFTQGWITVHNEVDQTYFWANNGAKARFQHADNNSVQENPFLMHDVQKQANPDVEVYCPTSTM</sequence>
<dbReference type="AlphaFoldDB" id="A0A316VL52"/>
<organism evidence="2 3">
    <name type="scientific">Meira miltonrushii</name>
    <dbReference type="NCBI Taxonomy" id="1280837"/>
    <lineage>
        <taxon>Eukaryota</taxon>
        <taxon>Fungi</taxon>
        <taxon>Dikarya</taxon>
        <taxon>Basidiomycota</taxon>
        <taxon>Ustilaginomycotina</taxon>
        <taxon>Exobasidiomycetes</taxon>
        <taxon>Exobasidiales</taxon>
        <taxon>Brachybasidiaceae</taxon>
        <taxon>Meira</taxon>
    </lineage>
</organism>
<feature type="signal peptide" evidence="1">
    <location>
        <begin position="1"/>
        <end position="20"/>
    </location>
</feature>
<dbReference type="GeneID" id="37023797"/>
<gene>
    <name evidence="2" type="ORF">FA14DRAFT_21864</name>
</gene>
<dbReference type="Proteomes" id="UP000245771">
    <property type="component" value="Unassembled WGS sequence"/>
</dbReference>
<protein>
    <submittedName>
        <fullName evidence="2">Uncharacterized protein</fullName>
    </submittedName>
</protein>
<dbReference type="EMBL" id="KZ819602">
    <property type="protein sequence ID" value="PWN37994.1"/>
    <property type="molecule type" value="Genomic_DNA"/>
</dbReference>
<evidence type="ECO:0000256" key="1">
    <source>
        <dbReference type="SAM" id="SignalP"/>
    </source>
</evidence>
<keyword evidence="3" id="KW-1185">Reference proteome</keyword>
<feature type="chain" id="PRO_5016433682" evidence="1">
    <location>
        <begin position="21"/>
        <end position="186"/>
    </location>
</feature>
<keyword evidence="1" id="KW-0732">Signal</keyword>
<evidence type="ECO:0000313" key="2">
    <source>
        <dbReference type="EMBL" id="PWN37994.1"/>
    </source>
</evidence>
<evidence type="ECO:0000313" key="3">
    <source>
        <dbReference type="Proteomes" id="UP000245771"/>
    </source>
</evidence>
<proteinExistence type="predicted"/>
<dbReference type="RefSeq" id="XP_025358296.1">
    <property type="nucleotide sequence ID" value="XM_025502016.1"/>
</dbReference>
<name>A0A316VL52_9BASI</name>
<accession>A0A316VL52</accession>
<dbReference type="InParanoid" id="A0A316VL52"/>